<dbReference type="PANTHER" id="PTHR46373">
    <property type="entry name" value="PROTEIN RKD4"/>
    <property type="match status" value="1"/>
</dbReference>
<feature type="compositionally biased region" description="Polar residues" evidence="8">
    <location>
        <begin position="297"/>
        <end position="306"/>
    </location>
</feature>
<dbReference type="InterPro" id="IPR003035">
    <property type="entry name" value="RWP-RK_dom"/>
</dbReference>
<dbReference type="AlphaFoldDB" id="A0A7S4L063"/>
<feature type="coiled-coil region" evidence="7">
    <location>
        <begin position="54"/>
        <end position="93"/>
    </location>
</feature>
<dbReference type="PROSITE" id="PS51519">
    <property type="entry name" value="RWP_RK"/>
    <property type="match status" value="1"/>
</dbReference>
<protein>
    <recommendedName>
        <fullName evidence="9">RWP-RK domain-containing protein</fullName>
    </recommendedName>
</protein>
<feature type="compositionally biased region" description="Acidic residues" evidence="8">
    <location>
        <begin position="124"/>
        <end position="133"/>
    </location>
</feature>
<evidence type="ECO:0000256" key="7">
    <source>
        <dbReference type="SAM" id="Coils"/>
    </source>
</evidence>
<feature type="domain" description="RWP-RK" evidence="9">
    <location>
        <begin position="1"/>
        <end position="77"/>
    </location>
</feature>
<evidence type="ECO:0000259" key="9">
    <source>
        <dbReference type="PROSITE" id="PS51519"/>
    </source>
</evidence>
<evidence type="ECO:0000256" key="8">
    <source>
        <dbReference type="SAM" id="MobiDB-lite"/>
    </source>
</evidence>
<accession>A0A7S4L063</accession>
<evidence type="ECO:0000256" key="4">
    <source>
        <dbReference type="ARBA" id="ARBA00023125"/>
    </source>
</evidence>
<evidence type="ECO:0000256" key="5">
    <source>
        <dbReference type="ARBA" id="ARBA00023163"/>
    </source>
</evidence>
<feature type="region of interest" description="Disordered" evidence="8">
    <location>
        <begin position="368"/>
        <end position="405"/>
    </location>
</feature>
<name>A0A7S4L063_GUITH</name>
<evidence type="ECO:0000256" key="2">
    <source>
        <dbReference type="ARBA" id="ARBA00023015"/>
    </source>
</evidence>
<comment type="function">
    <text evidence="1">Putative transcription factor.</text>
</comment>
<evidence type="ECO:0000256" key="6">
    <source>
        <dbReference type="ARBA" id="ARBA00023242"/>
    </source>
</evidence>
<keyword evidence="4" id="KW-0238">DNA-binding</keyword>
<dbReference type="PANTHER" id="PTHR46373:SF2">
    <property type="entry name" value="RWP-RK DOMAIN-CONTAINING PROTEIN"/>
    <property type="match status" value="1"/>
</dbReference>
<dbReference type="GO" id="GO:0003677">
    <property type="term" value="F:DNA binding"/>
    <property type="evidence" value="ECO:0007669"/>
    <property type="project" value="UniProtKB-KW"/>
</dbReference>
<evidence type="ECO:0000256" key="3">
    <source>
        <dbReference type="ARBA" id="ARBA00023054"/>
    </source>
</evidence>
<dbReference type="InterPro" id="IPR044607">
    <property type="entry name" value="RKD-like"/>
</dbReference>
<evidence type="ECO:0000313" key="10">
    <source>
        <dbReference type="EMBL" id="CAE2310369.1"/>
    </source>
</evidence>
<dbReference type="Pfam" id="PF02042">
    <property type="entry name" value="RWP-RK"/>
    <property type="match status" value="1"/>
</dbReference>
<feature type="compositionally biased region" description="Basic and acidic residues" evidence="8">
    <location>
        <begin position="368"/>
        <end position="380"/>
    </location>
</feature>
<keyword evidence="5" id="KW-0804">Transcription</keyword>
<reference evidence="10" key="1">
    <citation type="submission" date="2021-01" db="EMBL/GenBank/DDBJ databases">
        <authorList>
            <person name="Corre E."/>
            <person name="Pelletier E."/>
            <person name="Niang G."/>
            <person name="Scheremetjew M."/>
            <person name="Finn R."/>
            <person name="Kale V."/>
            <person name="Holt S."/>
            <person name="Cochrane G."/>
            <person name="Meng A."/>
            <person name="Brown T."/>
            <person name="Cohen L."/>
        </authorList>
    </citation>
    <scope>NUCLEOTIDE SEQUENCE</scope>
    <source>
        <strain evidence="10">CCMP 2712</strain>
    </source>
</reference>
<evidence type="ECO:0000256" key="1">
    <source>
        <dbReference type="ARBA" id="ARBA00004049"/>
    </source>
</evidence>
<dbReference type="EMBL" id="HBKN01027158">
    <property type="protein sequence ID" value="CAE2310369.1"/>
    <property type="molecule type" value="Transcribed_RNA"/>
</dbReference>
<keyword evidence="3 7" id="KW-0175">Coiled coil</keyword>
<feature type="compositionally biased region" description="Basic and acidic residues" evidence="8">
    <location>
        <begin position="156"/>
        <end position="165"/>
    </location>
</feature>
<feature type="region of interest" description="Disordered" evidence="8">
    <location>
        <begin position="289"/>
        <end position="313"/>
    </location>
</feature>
<organism evidence="10">
    <name type="scientific">Guillardia theta</name>
    <name type="common">Cryptophyte</name>
    <name type="synonym">Cryptomonas phi</name>
    <dbReference type="NCBI Taxonomy" id="55529"/>
    <lineage>
        <taxon>Eukaryota</taxon>
        <taxon>Cryptophyceae</taxon>
        <taxon>Pyrenomonadales</taxon>
        <taxon>Geminigeraceae</taxon>
        <taxon>Guillardia</taxon>
    </lineage>
</organism>
<feature type="region of interest" description="Disordered" evidence="8">
    <location>
        <begin position="124"/>
        <end position="165"/>
    </location>
</feature>
<proteinExistence type="predicted"/>
<keyword evidence="2" id="KW-0805">Transcription regulation</keyword>
<keyword evidence="6" id="KW-0539">Nucleus</keyword>
<gene>
    <name evidence="10" type="ORF">GTHE00462_LOCUS21011</name>
</gene>
<dbReference type="GO" id="GO:0003700">
    <property type="term" value="F:DNA-binding transcription factor activity"/>
    <property type="evidence" value="ECO:0007669"/>
    <property type="project" value="InterPro"/>
</dbReference>
<sequence>MPGNRELKEVSHAELVQLLHLPEKIVAKELGICVTSLKKACRQYGIYRWPHRKIKSIDKHLHKLEAALATCEKQEERAHLQEKKAALEQERRTLPYRPRSAASEQGDVSLLRLLCLAEGEEQQEAELSEDSDISDLVSTSSTVAASPRTMGATHEGGAEGHDEVSMSHTGGLNANGIPKGRVLERKILQQKLRQNLEMRTEQKAAHGGREETEEVTHVIPMPNLLDGMQGGRRGGDESLKVELTLPGEIAEDMAKGYVSFKIVQIPGQAPELHLSARRGSPSAKLLARHYSHAEAAGSSSTSSNFNKDPMDLPTVGEEQALHAYDSLLALEHEDEGTPHEPNEDENFDGSGKDNCAADFVLDDHYETHTSRTTSAHERVSRLPLLHEYPSPSPDDAEDGREAPASPIAGFNSLAYTNMLEDYSCLVDDSSFGGKDHRAGLQDLKAEDDFGLIIGLSEIARKT</sequence>